<dbReference type="PANTHER" id="PTHR38797:SF6">
    <property type="match status" value="1"/>
</dbReference>
<dbReference type="InterPro" id="IPR053204">
    <property type="entry name" value="Oxopyrrolidines_Biosynth-assoc"/>
</dbReference>
<dbReference type="InterPro" id="IPR022085">
    <property type="entry name" value="OpdG"/>
</dbReference>
<proteinExistence type="predicted"/>
<dbReference type="PANTHER" id="PTHR38797">
    <property type="entry name" value="NUCLEAR PORE COMPLEX PROTEIN NUP85-RELATED"/>
    <property type="match status" value="1"/>
</dbReference>
<gene>
    <name evidence="1" type="ORF">CLO192961_LOCUS132681</name>
</gene>
<evidence type="ECO:0000313" key="2">
    <source>
        <dbReference type="Proteomes" id="UP000766486"/>
    </source>
</evidence>
<dbReference type="EMBL" id="CABFNS010000715">
    <property type="protein sequence ID" value="VUC24126.1"/>
    <property type="molecule type" value="Genomic_DNA"/>
</dbReference>
<keyword evidence="2" id="KW-1185">Reference proteome</keyword>
<organism evidence="1 2">
    <name type="scientific">Bionectria ochroleuca</name>
    <name type="common">Gliocladium roseum</name>
    <dbReference type="NCBI Taxonomy" id="29856"/>
    <lineage>
        <taxon>Eukaryota</taxon>
        <taxon>Fungi</taxon>
        <taxon>Dikarya</taxon>
        <taxon>Ascomycota</taxon>
        <taxon>Pezizomycotina</taxon>
        <taxon>Sordariomycetes</taxon>
        <taxon>Hypocreomycetidae</taxon>
        <taxon>Hypocreales</taxon>
        <taxon>Bionectriaceae</taxon>
        <taxon>Clonostachys</taxon>
    </lineage>
</organism>
<dbReference type="Pfam" id="PF12311">
    <property type="entry name" value="DUF3632"/>
    <property type="match status" value="1"/>
</dbReference>
<reference evidence="1 2" key="1">
    <citation type="submission" date="2019-06" db="EMBL/GenBank/DDBJ databases">
        <authorList>
            <person name="Broberg M."/>
        </authorList>
    </citation>
    <scope>NUCLEOTIDE SEQUENCE [LARGE SCALE GENOMIC DNA]</scope>
</reference>
<accession>A0ABY6U1T4</accession>
<sequence length="323" mass="36556">MLNQRCEYATLESSTHKFKKNRAASHLSRSLSTAADGVKVTEKALPDKYDDLRFGQEGETIVDMITQDDYSVARAVEAIAALTSAAASAAASSSPDDPTDDPLYYHADNVALAIHGLSRRLRHDRQSKLIDFTVRLQQQTVSDPIRTGVLKDSYRLSFWTHMPELGIKIADMSRDKLTLPQAEVGDVEDDGHQLENFTAWLARLSEMEFLAYKKGITWSHPALTCIFQKNYQATGEDVRVMCMWFIYAPKKVWSDAQKRRAQKVGLVRKTESFEPEHWPKWKQFLQQCQGSASEELADDYTQELIGLALKSIEEVEGQTFKSK</sequence>
<protein>
    <submittedName>
        <fullName evidence="1">Uncharacterized protein</fullName>
    </submittedName>
</protein>
<name>A0ABY6U1T4_BIOOC</name>
<dbReference type="Proteomes" id="UP000766486">
    <property type="component" value="Unassembled WGS sequence"/>
</dbReference>
<comment type="caution">
    <text evidence="1">The sequence shown here is derived from an EMBL/GenBank/DDBJ whole genome shotgun (WGS) entry which is preliminary data.</text>
</comment>
<evidence type="ECO:0000313" key="1">
    <source>
        <dbReference type="EMBL" id="VUC24126.1"/>
    </source>
</evidence>